<reference evidence="7" key="1">
    <citation type="journal article" date="2019" name="Int. J. Syst. Evol. Microbiol.">
        <title>The Global Catalogue of Microorganisms (GCM) 10K type strain sequencing project: providing services to taxonomists for standard genome sequencing and annotation.</title>
        <authorList>
            <consortium name="The Broad Institute Genomics Platform"/>
            <consortium name="The Broad Institute Genome Sequencing Center for Infectious Disease"/>
            <person name="Wu L."/>
            <person name="Ma J."/>
        </authorList>
    </citation>
    <scope>NUCLEOTIDE SEQUENCE [LARGE SCALE GENOMIC DNA]</scope>
    <source>
        <strain evidence="7">JCM 15442</strain>
    </source>
</reference>
<proteinExistence type="predicted"/>
<sequence>MFKWLSKADDDTISHWARNISDARDESSLGVLLEFYLLHASRKQAHISPRTLLAYRTGLSAFLIWCEAEDVNISQPMRRDLARYRLHLENRPNRGRRGGSHLAPSTVGAYLTTVRLLYRALHWADVIQGPFPEDVRSPIDPTRSAVKNPPYDQEVERALELATPGIRALLLLCAHGGLRISEALMARRSHLHGAVLLVKGKGEKTRQVPLSARTREALLTLPAPAGQDAYFDWTYNQAYYRVQNLFRDAQVEWRGFHAARKAAASRLYHQTRDFTRVAIFLGHSSVDTTRRYVRMDEDDVAAEVEQW</sequence>
<evidence type="ECO:0000256" key="1">
    <source>
        <dbReference type="ARBA" id="ARBA00023125"/>
    </source>
</evidence>
<dbReference type="PROSITE" id="PS51900">
    <property type="entry name" value="CB"/>
    <property type="match status" value="1"/>
</dbReference>
<keyword evidence="2" id="KW-0233">DNA recombination</keyword>
<dbReference type="Gene3D" id="1.10.443.10">
    <property type="entry name" value="Intergrase catalytic core"/>
    <property type="match status" value="1"/>
</dbReference>
<dbReference type="RefSeq" id="WP_188973013.1">
    <property type="nucleotide sequence ID" value="NZ_BMOL01000014.1"/>
</dbReference>
<dbReference type="Pfam" id="PF00589">
    <property type="entry name" value="Phage_integrase"/>
    <property type="match status" value="1"/>
</dbReference>
<dbReference type="Proteomes" id="UP000639973">
    <property type="component" value="Unassembled WGS sequence"/>
</dbReference>
<evidence type="ECO:0000259" key="4">
    <source>
        <dbReference type="PROSITE" id="PS51898"/>
    </source>
</evidence>
<gene>
    <name evidence="6" type="ORF">GCM10010840_27990</name>
</gene>
<keyword evidence="7" id="KW-1185">Reference proteome</keyword>
<evidence type="ECO:0000259" key="5">
    <source>
        <dbReference type="PROSITE" id="PS51900"/>
    </source>
</evidence>
<name>A0ABQ2GDA0_9DEIO</name>
<dbReference type="EMBL" id="BMOL01000014">
    <property type="protein sequence ID" value="GGL88377.1"/>
    <property type="molecule type" value="Genomic_DNA"/>
</dbReference>
<protein>
    <submittedName>
        <fullName evidence="6">Integrase</fullName>
    </submittedName>
</protein>
<keyword evidence="1 3" id="KW-0238">DNA-binding</keyword>
<dbReference type="InterPro" id="IPR044068">
    <property type="entry name" value="CB"/>
</dbReference>
<organism evidence="6 7">
    <name type="scientific">Deinococcus aerolatus</name>
    <dbReference type="NCBI Taxonomy" id="522487"/>
    <lineage>
        <taxon>Bacteria</taxon>
        <taxon>Thermotogati</taxon>
        <taxon>Deinococcota</taxon>
        <taxon>Deinococci</taxon>
        <taxon>Deinococcales</taxon>
        <taxon>Deinococcaceae</taxon>
        <taxon>Deinococcus</taxon>
    </lineage>
</organism>
<dbReference type="PANTHER" id="PTHR30349:SF81">
    <property type="entry name" value="TYROSINE RECOMBINASE XERC"/>
    <property type="match status" value="1"/>
</dbReference>
<feature type="domain" description="Core-binding (CB)" evidence="5">
    <location>
        <begin position="26"/>
        <end position="122"/>
    </location>
</feature>
<evidence type="ECO:0000313" key="6">
    <source>
        <dbReference type="EMBL" id="GGL88377.1"/>
    </source>
</evidence>
<evidence type="ECO:0000313" key="7">
    <source>
        <dbReference type="Proteomes" id="UP000639973"/>
    </source>
</evidence>
<dbReference type="InterPro" id="IPR010998">
    <property type="entry name" value="Integrase_recombinase_N"/>
</dbReference>
<dbReference type="PANTHER" id="PTHR30349">
    <property type="entry name" value="PHAGE INTEGRASE-RELATED"/>
    <property type="match status" value="1"/>
</dbReference>
<dbReference type="Gene3D" id="1.10.150.130">
    <property type="match status" value="1"/>
</dbReference>
<dbReference type="SUPFAM" id="SSF56349">
    <property type="entry name" value="DNA breaking-rejoining enzymes"/>
    <property type="match status" value="1"/>
</dbReference>
<dbReference type="InterPro" id="IPR002104">
    <property type="entry name" value="Integrase_catalytic"/>
</dbReference>
<accession>A0ABQ2GDA0</accession>
<dbReference type="PROSITE" id="PS51898">
    <property type="entry name" value="TYR_RECOMBINASE"/>
    <property type="match status" value="1"/>
</dbReference>
<dbReference type="InterPro" id="IPR013762">
    <property type="entry name" value="Integrase-like_cat_sf"/>
</dbReference>
<dbReference type="InterPro" id="IPR050090">
    <property type="entry name" value="Tyrosine_recombinase_XerCD"/>
</dbReference>
<evidence type="ECO:0000256" key="3">
    <source>
        <dbReference type="PROSITE-ProRule" id="PRU01248"/>
    </source>
</evidence>
<dbReference type="InterPro" id="IPR011010">
    <property type="entry name" value="DNA_brk_join_enz"/>
</dbReference>
<feature type="domain" description="Tyr recombinase" evidence="4">
    <location>
        <begin position="144"/>
        <end position="305"/>
    </location>
</feature>
<evidence type="ECO:0000256" key="2">
    <source>
        <dbReference type="ARBA" id="ARBA00023172"/>
    </source>
</evidence>
<comment type="caution">
    <text evidence="6">The sequence shown here is derived from an EMBL/GenBank/DDBJ whole genome shotgun (WGS) entry which is preliminary data.</text>
</comment>